<gene>
    <name evidence="1" type="ORF">GM921_02540</name>
</gene>
<accession>A0A923DUX7</accession>
<keyword evidence="2" id="KW-1185">Reference proteome</keyword>
<sequence length="170" mass="19954">MMNILSIIKNLDLNDCWVGAGFVRNKIWDVKHQMAPTALNDVDVIYFDCNKLDKQEDLLIEEKLKLIDFTINWSVKNQALMHTRNGHTPYNDCNHAISFWPETATAIAIKLSMEGQIQYIAPYGLDDLFNLQVRPTPNFNLDTYQRRIEDKKWKNKWNKLVIHSMDEENL</sequence>
<comment type="caution">
    <text evidence="1">The sequence shown here is derived from an EMBL/GenBank/DDBJ whole genome shotgun (WGS) entry which is preliminary data.</text>
</comment>
<dbReference type="EMBL" id="WNXD01000001">
    <property type="protein sequence ID" value="MBB2144351.1"/>
    <property type="molecule type" value="Genomic_DNA"/>
</dbReference>
<evidence type="ECO:0000313" key="1">
    <source>
        <dbReference type="EMBL" id="MBB2144351.1"/>
    </source>
</evidence>
<dbReference type="PANTHER" id="PTHR39166:SF1">
    <property type="entry name" value="BLL1166 PROTEIN"/>
    <property type="match status" value="1"/>
</dbReference>
<name>A0A923DUX7_9SPHI</name>
<dbReference type="PANTHER" id="PTHR39166">
    <property type="entry name" value="BLL1166 PROTEIN"/>
    <property type="match status" value="1"/>
</dbReference>
<organism evidence="1 2">
    <name type="scientific">Pedobacter planticolens</name>
    <dbReference type="NCBI Taxonomy" id="2679964"/>
    <lineage>
        <taxon>Bacteria</taxon>
        <taxon>Pseudomonadati</taxon>
        <taxon>Bacteroidota</taxon>
        <taxon>Sphingobacteriia</taxon>
        <taxon>Sphingobacteriales</taxon>
        <taxon>Sphingobacteriaceae</taxon>
        <taxon>Pedobacter</taxon>
    </lineage>
</organism>
<evidence type="ECO:0000313" key="2">
    <source>
        <dbReference type="Proteomes" id="UP000601055"/>
    </source>
</evidence>
<dbReference type="Pfam" id="PF06042">
    <property type="entry name" value="NTP_transf_6"/>
    <property type="match status" value="1"/>
</dbReference>
<dbReference type="Proteomes" id="UP000601055">
    <property type="component" value="Unassembled WGS sequence"/>
</dbReference>
<proteinExistence type="predicted"/>
<reference evidence="1" key="1">
    <citation type="submission" date="2019-11" db="EMBL/GenBank/DDBJ databases">
        <title>Description of Pedobacter sp. LMG 31464T.</title>
        <authorList>
            <person name="Carlier A."/>
            <person name="Qi S."/>
            <person name="Vandamme P."/>
        </authorList>
    </citation>
    <scope>NUCLEOTIDE SEQUENCE</scope>
    <source>
        <strain evidence="1">LMG 31464</strain>
    </source>
</reference>
<dbReference type="InterPro" id="IPR009267">
    <property type="entry name" value="NTP_transf_6"/>
</dbReference>
<dbReference type="RefSeq" id="WP_182921040.1">
    <property type="nucleotide sequence ID" value="NZ_WNXD01000001.1"/>
</dbReference>
<protein>
    <submittedName>
        <fullName evidence="1">Nitrate reductase</fullName>
    </submittedName>
</protein>
<dbReference type="AlphaFoldDB" id="A0A923DUX7"/>